<feature type="transmembrane region" description="Helical" evidence="1">
    <location>
        <begin position="148"/>
        <end position="168"/>
    </location>
</feature>
<keyword evidence="1" id="KW-0812">Transmembrane</keyword>
<evidence type="ECO:0000256" key="1">
    <source>
        <dbReference type="SAM" id="Phobius"/>
    </source>
</evidence>
<name>C5DM36_LACTC</name>
<dbReference type="OMA" id="DFLIEWY"/>
<protein>
    <submittedName>
        <fullName evidence="3">KLTH0G05676p</fullName>
    </submittedName>
</protein>
<sequence length="209" mass="24257">MVSGSSPEGIVAHMNKSHKIALEDYLFAYGHVRMDEKIAHVRLESISLTHMTILFNHFDVEFEIEKVILFEPPLKEWSEARPRLAEMAKAAAKKRGYSHVQVNEMSYPNSLVDYVIVLFVFFPLACYMRRDLLNYVPFVGPYFDNDALLLGIQLAAFAIHFLECIFLLKPKLDFYRVPTDFLIEWYLFGMLEGYGPVRRFDELAKGKVH</sequence>
<organism evidence="3 4">
    <name type="scientific">Lachancea thermotolerans (strain ATCC 56472 / CBS 6340 / NRRL Y-8284)</name>
    <name type="common">Yeast</name>
    <name type="synonym">Kluyveromyces thermotolerans</name>
    <dbReference type="NCBI Taxonomy" id="559295"/>
    <lineage>
        <taxon>Eukaryota</taxon>
        <taxon>Fungi</taxon>
        <taxon>Dikarya</taxon>
        <taxon>Ascomycota</taxon>
        <taxon>Saccharomycotina</taxon>
        <taxon>Saccharomycetes</taxon>
        <taxon>Saccharomycetales</taxon>
        <taxon>Saccharomycetaceae</taxon>
        <taxon>Lachancea</taxon>
    </lineage>
</organism>
<keyword evidence="1" id="KW-1133">Transmembrane helix</keyword>
<dbReference type="Pfam" id="PF10615">
    <property type="entry name" value="DUF2470"/>
    <property type="match status" value="1"/>
</dbReference>
<reference evidence="3 4" key="1">
    <citation type="journal article" date="2009" name="Genome Res.">
        <title>Comparative genomics of protoploid Saccharomycetaceae.</title>
        <authorList>
            <consortium name="The Genolevures Consortium"/>
            <person name="Souciet J.-L."/>
            <person name="Dujon B."/>
            <person name="Gaillardin C."/>
            <person name="Johnston M."/>
            <person name="Baret P.V."/>
            <person name="Cliften P."/>
            <person name="Sherman D.J."/>
            <person name="Weissenbach J."/>
            <person name="Westhof E."/>
            <person name="Wincker P."/>
            <person name="Jubin C."/>
            <person name="Poulain J."/>
            <person name="Barbe V."/>
            <person name="Segurens B."/>
            <person name="Artiguenave F."/>
            <person name="Anthouard V."/>
            <person name="Vacherie B."/>
            <person name="Val M.-E."/>
            <person name="Fulton R.S."/>
            <person name="Minx P."/>
            <person name="Wilson R."/>
            <person name="Durrens P."/>
            <person name="Jean G."/>
            <person name="Marck C."/>
            <person name="Martin T."/>
            <person name="Nikolski M."/>
            <person name="Rolland T."/>
            <person name="Seret M.-L."/>
            <person name="Casaregola S."/>
            <person name="Despons L."/>
            <person name="Fairhead C."/>
            <person name="Fischer G."/>
            <person name="Lafontaine I."/>
            <person name="Leh V."/>
            <person name="Lemaire M."/>
            <person name="de Montigny J."/>
            <person name="Neuveglise C."/>
            <person name="Thierry A."/>
            <person name="Blanc-Lenfle I."/>
            <person name="Bleykasten C."/>
            <person name="Diffels J."/>
            <person name="Fritsch E."/>
            <person name="Frangeul L."/>
            <person name="Goeffon A."/>
            <person name="Jauniaux N."/>
            <person name="Kachouri-Lafond R."/>
            <person name="Payen C."/>
            <person name="Potier S."/>
            <person name="Pribylova L."/>
            <person name="Ozanne C."/>
            <person name="Richard G.-F."/>
            <person name="Sacerdot C."/>
            <person name="Straub M.-L."/>
            <person name="Talla E."/>
        </authorList>
    </citation>
    <scope>NUCLEOTIDE SEQUENCE [LARGE SCALE GENOMIC DNA]</scope>
    <source>
        <strain evidence="4">ATCC 56472 / CBS 6340 / NRRL Y-8284</strain>
    </source>
</reference>
<proteinExistence type="predicted"/>
<dbReference type="RefSeq" id="XP_002555284.1">
    <property type="nucleotide sequence ID" value="XM_002555238.1"/>
</dbReference>
<evidence type="ECO:0000313" key="4">
    <source>
        <dbReference type="Proteomes" id="UP000002036"/>
    </source>
</evidence>
<dbReference type="Gene3D" id="3.20.180.10">
    <property type="entry name" value="PNP-oxidase-like"/>
    <property type="match status" value="1"/>
</dbReference>
<dbReference type="PANTHER" id="PTHR37783">
    <property type="entry name" value="MEMBRANE PROTEIN, PUTATIVE (AFU_ORTHOLOGUE AFUA_1G04315)-RELATED"/>
    <property type="match status" value="1"/>
</dbReference>
<dbReference type="Proteomes" id="UP000002036">
    <property type="component" value="Chromosome G"/>
</dbReference>
<feature type="transmembrane region" description="Helical" evidence="1">
    <location>
        <begin position="111"/>
        <end position="128"/>
    </location>
</feature>
<dbReference type="OrthoDB" id="5553410at2759"/>
<gene>
    <name evidence="3" type="ordered locus">KLTH0G05676g</name>
</gene>
<dbReference type="EMBL" id="CU928171">
    <property type="protein sequence ID" value="CAR24847.1"/>
    <property type="molecule type" value="Genomic_DNA"/>
</dbReference>
<dbReference type="AlphaFoldDB" id="C5DM36"/>
<dbReference type="FunCoup" id="C5DM36">
    <property type="interactions" value="29"/>
</dbReference>
<evidence type="ECO:0000313" key="3">
    <source>
        <dbReference type="EMBL" id="CAR24847.1"/>
    </source>
</evidence>
<evidence type="ECO:0000259" key="2">
    <source>
        <dbReference type="Pfam" id="PF10615"/>
    </source>
</evidence>
<feature type="domain" description="DUF2470" evidence="2">
    <location>
        <begin position="9"/>
        <end position="87"/>
    </location>
</feature>
<dbReference type="InterPro" id="IPR037119">
    <property type="entry name" value="Haem_oxidase_HugZ-like_sf"/>
</dbReference>
<dbReference type="PANTHER" id="PTHR37783:SF1">
    <property type="entry name" value="MEMBRANE PROTEIN, PUTATIVE (AFU_ORTHOLOGUE AFUA_1G04315)-RELATED"/>
    <property type="match status" value="1"/>
</dbReference>
<keyword evidence="4" id="KW-1185">Reference proteome</keyword>
<dbReference type="KEGG" id="lth:KLTH0G05676g"/>
<accession>C5DM36</accession>
<dbReference type="InParanoid" id="C5DM36"/>
<dbReference type="HOGENOM" id="CLU_081019_1_0_1"/>
<dbReference type="eggNOG" id="ENOG502RZUI">
    <property type="taxonomic scope" value="Eukaryota"/>
</dbReference>
<dbReference type="InterPro" id="IPR019595">
    <property type="entry name" value="DUF2470"/>
</dbReference>
<keyword evidence="1" id="KW-0472">Membrane</keyword>
<dbReference type="GeneID" id="8293551"/>